<accession>A0A1G2K1W6</accession>
<name>A0A1G2K1W6_9BACT</name>
<protein>
    <submittedName>
        <fullName evidence="1">Uncharacterized protein</fullName>
    </submittedName>
</protein>
<dbReference type="EMBL" id="MHQC01000059">
    <property type="protein sequence ID" value="OGZ93424.1"/>
    <property type="molecule type" value="Genomic_DNA"/>
</dbReference>
<dbReference type="Proteomes" id="UP000177152">
    <property type="component" value="Unassembled WGS sequence"/>
</dbReference>
<reference evidence="1 2" key="1">
    <citation type="journal article" date="2016" name="Nat. Commun.">
        <title>Thousands of microbial genomes shed light on interconnected biogeochemical processes in an aquifer system.</title>
        <authorList>
            <person name="Anantharaman K."/>
            <person name="Brown C.T."/>
            <person name="Hug L.A."/>
            <person name="Sharon I."/>
            <person name="Castelle C.J."/>
            <person name="Probst A.J."/>
            <person name="Thomas B.C."/>
            <person name="Singh A."/>
            <person name="Wilkins M.J."/>
            <person name="Karaoz U."/>
            <person name="Brodie E.L."/>
            <person name="Williams K.H."/>
            <person name="Hubbard S.S."/>
            <person name="Banfield J.F."/>
        </authorList>
    </citation>
    <scope>NUCLEOTIDE SEQUENCE [LARGE SCALE GENOMIC DNA]</scope>
</reference>
<dbReference type="AlphaFoldDB" id="A0A1G2K1W6"/>
<organism evidence="1 2">
    <name type="scientific">Candidatus Sungbacteria bacterium RIFCSPHIGHO2_01_FULL_47_32</name>
    <dbReference type="NCBI Taxonomy" id="1802264"/>
    <lineage>
        <taxon>Bacteria</taxon>
        <taxon>Candidatus Sungiibacteriota</taxon>
    </lineage>
</organism>
<sequence>MNIKNVPRWSVDFGNVLVQNISREYRENITELCRDMKDENDTARLDEFLLECSSTVPNAILGLKTLVRMNGPENVWIVSRASGIERFVNRRLFKIHRFADLTGFTPEQIVFVDLFSEKAEVCRALGIAGHIDDRGEVHFHLRGVVPNLIWFSPSKTDMARWTEPLGESVVQVLGWNDLLLSF</sequence>
<gene>
    <name evidence="1" type="ORF">A2633_01730</name>
</gene>
<comment type="caution">
    <text evidence="1">The sequence shown here is derived from an EMBL/GenBank/DDBJ whole genome shotgun (WGS) entry which is preliminary data.</text>
</comment>
<proteinExistence type="predicted"/>
<evidence type="ECO:0000313" key="1">
    <source>
        <dbReference type="EMBL" id="OGZ93424.1"/>
    </source>
</evidence>
<evidence type="ECO:0000313" key="2">
    <source>
        <dbReference type="Proteomes" id="UP000177152"/>
    </source>
</evidence>